<accession>A0ACB9C9S9</accession>
<evidence type="ECO:0000313" key="1">
    <source>
        <dbReference type="EMBL" id="KAI3731033.1"/>
    </source>
</evidence>
<reference evidence="1 2" key="2">
    <citation type="journal article" date="2022" name="Mol. Ecol. Resour.">
        <title>The genomes of chicory, endive, great burdock and yacon provide insights into Asteraceae paleo-polyploidization history and plant inulin production.</title>
        <authorList>
            <person name="Fan W."/>
            <person name="Wang S."/>
            <person name="Wang H."/>
            <person name="Wang A."/>
            <person name="Jiang F."/>
            <person name="Liu H."/>
            <person name="Zhao H."/>
            <person name="Xu D."/>
            <person name="Zhang Y."/>
        </authorList>
    </citation>
    <scope>NUCLEOTIDE SEQUENCE [LARGE SCALE GENOMIC DNA]</scope>
    <source>
        <strain evidence="2">cv. Yunnan</strain>
        <tissue evidence="1">Leaves</tissue>
    </source>
</reference>
<dbReference type="EMBL" id="CM042038">
    <property type="protein sequence ID" value="KAI3731033.1"/>
    <property type="molecule type" value="Genomic_DNA"/>
</dbReference>
<dbReference type="Proteomes" id="UP001056120">
    <property type="component" value="Linkage Group LG21"/>
</dbReference>
<organism evidence="1 2">
    <name type="scientific">Smallanthus sonchifolius</name>
    <dbReference type="NCBI Taxonomy" id="185202"/>
    <lineage>
        <taxon>Eukaryota</taxon>
        <taxon>Viridiplantae</taxon>
        <taxon>Streptophyta</taxon>
        <taxon>Embryophyta</taxon>
        <taxon>Tracheophyta</taxon>
        <taxon>Spermatophyta</taxon>
        <taxon>Magnoliopsida</taxon>
        <taxon>eudicotyledons</taxon>
        <taxon>Gunneridae</taxon>
        <taxon>Pentapetalae</taxon>
        <taxon>asterids</taxon>
        <taxon>campanulids</taxon>
        <taxon>Asterales</taxon>
        <taxon>Asteraceae</taxon>
        <taxon>Asteroideae</taxon>
        <taxon>Heliantheae alliance</taxon>
        <taxon>Millerieae</taxon>
        <taxon>Smallanthus</taxon>
    </lineage>
</organism>
<protein>
    <submittedName>
        <fullName evidence="1">Uncharacterized protein</fullName>
    </submittedName>
</protein>
<keyword evidence="2" id="KW-1185">Reference proteome</keyword>
<reference evidence="2" key="1">
    <citation type="journal article" date="2022" name="Mol. Ecol. Resour.">
        <title>The genomes of chicory, endive, great burdock and yacon provide insights into Asteraceae palaeo-polyploidization history and plant inulin production.</title>
        <authorList>
            <person name="Fan W."/>
            <person name="Wang S."/>
            <person name="Wang H."/>
            <person name="Wang A."/>
            <person name="Jiang F."/>
            <person name="Liu H."/>
            <person name="Zhao H."/>
            <person name="Xu D."/>
            <person name="Zhang Y."/>
        </authorList>
    </citation>
    <scope>NUCLEOTIDE SEQUENCE [LARGE SCALE GENOMIC DNA]</scope>
    <source>
        <strain evidence="2">cv. Yunnan</strain>
    </source>
</reference>
<gene>
    <name evidence="1" type="ORF">L1987_62216</name>
</gene>
<name>A0ACB9C9S9_9ASTR</name>
<sequence>MRFYSDFKVGRSGKNGDEEILDEGQKLAEMQQGMTNLGQSGGISEDESDIIYQSITWNVLRLSITCLICIVNTSNIKNIIPKLFSLDLIRGRGLFCRACTESQMETPGSADVHAALVAVVNAKLPKVGALLLRRVILQIQIAYKTKDKHQLLAAAKFLAHLINQRVVHERTALVLLKVLLENPTNDGVEVAVGFVTECGSILQDLSPKGLDGIFECFCGILHEGKIDKRVRLLMEGLFVLRKAEFQGHPTVRPELDLVEFEDQSTHETSLLDKMNLDVDLGCCKLVANFLKKEKWYEDLKNLMSKSIMRGYVHLNK</sequence>
<evidence type="ECO:0000313" key="2">
    <source>
        <dbReference type="Proteomes" id="UP001056120"/>
    </source>
</evidence>
<proteinExistence type="predicted"/>
<comment type="caution">
    <text evidence="1">The sequence shown here is derived from an EMBL/GenBank/DDBJ whole genome shotgun (WGS) entry which is preliminary data.</text>
</comment>